<dbReference type="SUPFAM" id="SSF55811">
    <property type="entry name" value="Nudix"/>
    <property type="match status" value="1"/>
</dbReference>
<comment type="catalytic activity">
    <reaction evidence="20">
        <text>N(6)-methyl-ATP + H2O = N(6)-methyl-AMP + diphosphate + H(+)</text>
        <dbReference type="Rhea" id="RHEA:67608"/>
        <dbReference type="ChEBI" id="CHEBI:15377"/>
        <dbReference type="ChEBI" id="CHEBI:15378"/>
        <dbReference type="ChEBI" id="CHEBI:33019"/>
        <dbReference type="ChEBI" id="CHEBI:144842"/>
        <dbReference type="ChEBI" id="CHEBI:172873"/>
    </reaction>
    <physiologicalReaction direction="left-to-right" evidence="20">
        <dbReference type="Rhea" id="RHEA:67609"/>
    </physiologicalReaction>
</comment>
<evidence type="ECO:0000256" key="4">
    <source>
        <dbReference type="ARBA" id="ARBA00011245"/>
    </source>
</evidence>
<dbReference type="PROSITE" id="PS00893">
    <property type="entry name" value="NUDIX_BOX"/>
    <property type="match status" value="1"/>
</dbReference>
<evidence type="ECO:0000256" key="7">
    <source>
        <dbReference type="ARBA" id="ARBA00022842"/>
    </source>
</evidence>
<evidence type="ECO:0000256" key="13">
    <source>
        <dbReference type="ARBA" id="ARBA00026103"/>
    </source>
</evidence>
<comment type="subunit">
    <text evidence="4">Monomer.</text>
</comment>
<dbReference type="InterPro" id="IPR003563">
    <property type="entry name" value="8ODP"/>
</dbReference>
<evidence type="ECO:0000256" key="22">
    <source>
        <dbReference type="ARBA" id="ARBA00049032"/>
    </source>
</evidence>
<keyword evidence="5" id="KW-0479">Metal-binding</keyword>
<dbReference type="PRINTS" id="PR01403">
    <property type="entry name" value="8OXTPHPHTASE"/>
</dbReference>
<evidence type="ECO:0000256" key="10">
    <source>
        <dbReference type="ARBA" id="ARBA00024459"/>
    </source>
</evidence>
<dbReference type="GO" id="GO:0008828">
    <property type="term" value="F:dATP diphosphatase activity"/>
    <property type="evidence" value="ECO:0007669"/>
    <property type="project" value="UniProtKB-EC"/>
</dbReference>
<dbReference type="InterPro" id="IPR000086">
    <property type="entry name" value="NUDIX_hydrolase_dom"/>
</dbReference>
<dbReference type="CDD" id="cd03427">
    <property type="entry name" value="NUDIX_MTH1_Nudt1"/>
    <property type="match status" value="1"/>
</dbReference>
<organism evidence="25">
    <name type="scientific">Parasteatoda tepidariorum</name>
    <name type="common">Common house spider</name>
    <name type="synonym">Achaearanea tepidariorum</name>
    <dbReference type="NCBI Taxonomy" id="114398"/>
    <lineage>
        <taxon>Eukaryota</taxon>
        <taxon>Metazoa</taxon>
        <taxon>Ecdysozoa</taxon>
        <taxon>Arthropoda</taxon>
        <taxon>Chelicerata</taxon>
        <taxon>Arachnida</taxon>
        <taxon>Araneae</taxon>
        <taxon>Araneomorphae</taxon>
        <taxon>Entelegynae</taxon>
        <taxon>Araneoidea</taxon>
        <taxon>Theridiidae</taxon>
        <taxon>Parasteatoda</taxon>
    </lineage>
</organism>
<evidence type="ECO:0000256" key="8">
    <source>
        <dbReference type="ARBA" id="ARBA00023242"/>
    </source>
</evidence>
<dbReference type="EMBL" id="IAAA01017335">
    <property type="protein sequence ID" value="LAA03830.1"/>
    <property type="molecule type" value="mRNA"/>
</dbReference>
<comment type="cofactor">
    <cofactor evidence="1">
        <name>Mg(2+)</name>
        <dbReference type="ChEBI" id="CHEBI:18420"/>
    </cofactor>
</comment>
<dbReference type="Gene3D" id="3.90.79.10">
    <property type="entry name" value="Nucleoside Triphosphate Pyrophosphohydrolase"/>
    <property type="match status" value="1"/>
</dbReference>
<evidence type="ECO:0000256" key="20">
    <source>
        <dbReference type="ARBA" id="ARBA00048002"/>
    </source>
</evidence>
<keyword evidence="7" id="KW-0460">Magnesium</keyword>
<evidence type="ECO:0000256" key="14">
    <source>
        <dbReference type="ARBA" id="ARBA00026218"/>
    </source>
</evidence>
<evidence type="ECO:0000256" key="12">
    <source>
        <dbReference type="ARBA" id="ARBA00024596"/>
    </source>
</evidence>
<dbReference type="EC" id="3.6.1.56" evidence="13"/>
<evidence type="ECO:0000256" key="11">
    <source>
        <dbReference type="ARBA" id="ARBA00024486"/>
    </source>
</evidence>
<accession>A0A2L2Y921</accession>
<comment type="catalytic activity">
    <reaction evidence="10">
        <text>2-oxo-dATP + H2O = 2-oxo-dAMP + diphosphate + H(+)</text>
        <dbReference type="Rhea" id="RHEA:31583"/>
        <dbReference type="ChEBI" id="CHEBI:15377"/>
        <dbReference type="ChEBI" id="CHEBI:15378"/>
        <dbReference type="ChEBI" id="CHEBI:33019"/>
        <dbReference type="ChEBI" id="CHEBI:63212"/>
        <dbReference type="ChEBI" id="CHEBI:77897"/>
        <dbReference type="EC" id="3.6.1.56"/>
    </reaction>
    <physiologicalReaction direction="left-to-right" evidence="10">
        <dbReference type="Rhea" id="RHEA:31584"/>
    </physiologicalReaction>
</comment>
<evidence type="ECO:0000256" key="16">
    <source>
        <dbReference type="ARBA" id="ARBA00030634"/>
    </source>
</evidence>
<evidence type="ECO:0000256" key="21">
    <source>
        <dbReference type="ARBA" id="ARBA00048894"/>
    </source>
</evidence>
<dbReference type="GO" id="GO:0005634">
    <property type="term" value="C:nucleus"/>
    <property type="evidence" value="ECO:0007669"/>
    <property type="project" value="UniProtKB-SubCell"/>
</dbReference>
<evidence type="ECO:0000256" key="5">
    <source>
        <dbReference type="ARBA" id="ARBA00022723"/>
    </source>
</evidence>
<evidence type="ECO:0000256" key="6">
    <source>
        <dbReference type="ARBA" id="ARBA00022801"/>
    </source>
</evidence>
<dbReference type="AlphaFoldDB" id="A0A2L2Y921"/>
<dbReference type="InterPro" id="IPR020084">
    <property type="entry name" value="NUDIX_hydrolase_CS"/>
</dbReference>
<dbReference type="PANTHER" id="PTHR43758:SF2">
    <property type="entry name" value="OXIDIZED PURINE NUCLEOSIDE TRIPHOSPHATE HYDROLASE"/>
    <property type="match status" value="1"/>
</dbReference>
<dbReference type="GO" id="GO:0005737">
    <property type="term" value="C:cytoplasm"/>
    <property type="evidence" value="ECO:0007669"/>
    <property type="project" value="TreeGrafter"/>
</dbReference>
<comment type="function">
    <text evidence="23">Oxidized purine nucleoside triphosphate hydrolase which is a prominent sanitizer of the oxidized nucleotide pool. Catalyzes the hydrolysis of 2-oxo-dATP (2-hydroxy-dATP) into 2-oxo-dAMP. Also has a significant hydrolase activity toward 2-oxo-ATP, 8-oxo-dGTP and 8-oxo-dATP. Through the hydrolysis of oxidized purine nucleoside triphosphates, prevents their incorporation into DNA and the subsequent transversions A:T to C:G and G:C to T:A. Also catalyzes the hydrolysis of methylated purine nucleoside triphosphate preventing their integration into DNA. Through this antimutagenic activity protects cells from oxidative stress.</text>
</comment>
<evidence type="ECO:0000313" key="25">
    <source>
        <dbReference type="EMBL" id="LAA03830.1"/>
    </source>
</evidence>
<comment type="catalytic activity">
    <reaction evidence="9">
        <text>8-oxo-dATP + H2O = 8-oxo-dAMP + diphosphate + H(+)</text>
        <dbReference type="Rhea" id="RHEA:65396"/>
        <dbReference type="ChEBI" id="CHEBI:15377"/>
        <dbReference type="ChEBI" id="CHEBI:15378"/>
        <dbReference type="ChEBI" id="CHEBI:33019"/>
        <dbReference type="ChEBI" id="CHEBI:71361"/>
        <dbReference type="ChEBI" id="CHEBI:172871"/>
    </reaction>
    <physiologicalReaction direction="left-to-right" evidence="9">
        <dbReference type="Rhea" id="RHEA:65397"/>
    </physiologicalReaction>
</comment>
<comment type="catalytic activity">
    <reaction evidence="12">
        <text>2-oxo-ATP + H2O = 2-oxo-AMP + diphosphate + H(+)</text>
        <dbReference type="Rhea" id="RHEA:67392"/>
        <dbReference type="ChEBI" id="CHEBI:15377"/>
        <dbReference type="ChEBI" id="CHEBI:15378"/>
        <dbReference type="ChEBI" id="CHEBI:33019"/>
        <dbReference type="ChEBI" id="CHEBI:71395"/>
        <dbReference type="ChEBI" id="CHEBI:172878"/>
    </reaction>
    <physiologicalReaction direction="left-to-right" evidence="12">
        <dbReference type="Rhea" id="RHEA:67393"/>
    </physiologicalReaction>
</comment>
<evidence type="ECO:0000259" key="24">
    <source>
        <dbReference type="PROSITE" id="PS51462"/>
    </source>
</evidence>
<name>A0A2L2Y921_PARTP</name>
<keyword evidence="6" id="KW-0378">Hydrolase</keyword>
<dbReference type="Pfam" id="PF00293">
    <property type="entry name" value="NUDIX"/>
    <property type="match status" value="1"/>
</dbReference>
<proteinExistence type="evidence at transcript level"/>
<comment type="catalytic activity">
    <reaction evidence="11">
        <text>8-oxo-dGTP + H2O = 8-oxo-dGMP + diphosphate + H(+)</text>
        <dbReference type="Rhea" id="RHEA:31575"/>
        <dbReference type="ChEBI" id="CHEBI:15377"/>
        <dbReference type="ChEBI" id="CHEBI:15378"/>
        <dbReference type="ChEBI" id="CHEBI:33019"/>
        <dbReference type="ChEBI" id="CHEBI:63224"/>
        <dbReference type="ChEBI" id="CHEBI:77896"/>
    </reaction>
    <physiologicalReaction direction="left-to-right" evidence="11">
        <dbReference type="Rhea" id="RHEA:31576"/>
    </physiologicalReaction>
</comment>
<evidence type="ECO:0000256" key="17">
    <source>
        <dbReference type="ARBA" id="ARBA00030682"/>
    </source>
</evidence>
<comment type="similarity">
    <text evidence="3">Belongs to the Nudix hydrolase family.</text>
</comment>
<comment type="catalytic activity">
    <reaction evidence="21">
        <text>O(6)-methyl-dGTP + H2O = O(6)-methyl-dGMP + diphosphate + H(+)</text>
        <dbReference type="Rhea" id="RHEA:67600"/>
        <dbReference type="ChEBI" id="CHEBI:15377"/>
        <dbReference type="ChEBI" id="CHEBI:15378"/>
        <dbReference type="ChEBI" id="CHEBI:33019"/>
        <dbReference type="ChEBI" id="CHEBI:169974"/>
        <dbReference type="ChEBI" id="CHEBI:169975"/>
    </reaction>
    <physiologicalReaction direction="left-to-right" evidence="21">
        <dbReference type="Rhea" id="RHEA:67601"/>
    </physiologicalReaction>
</comment>
<dbReference type="GO" id="GO:0008413">
    <property type="term" value="F:8-oxo-7,8-dihydroguanosine triphosphate pyrophosphatase activity"/>
    <property type="evidence" value="ECO:0007669"/>
    <property type="project" value="InterPro"/>
</dbReference>
<evidence type="ECO:0000256" key="18">
    <source>
        <dbReference type="ARBA" id="ARBA00031927"/>
    </source>
</evidence>
<protein>
    <recommendedName>
        <fullName evidence="14">Oxidized purine nucleoside triphosphate hydrolase</fullName>
        <ecNumber evidence="13">3.6.1.56</ecNumber>
    </recommendedName>
    <alternativeName>
        <fullName evidence="18">2-hydroxy-dATP diphosphatase</fullName>
    </alternativeName>
    <alternativeName>
        <fullName evidence="17">7,8-dihydro-8-oxoguanine triphosphatase</fullName>
    </alternativeName>
    <alternativeName>
        <fullName evidence="16">8-oxo-dGTPase</fullName>
    </alternativeName>
    <alternativeName>
        <fullName evidence="19">Methylated purine nucleoside triphosphate hydrolase</fullName>
    </alternativeName>
    <alternativeName>
        <fullName evidence="15">Nucleoside diphosphate-linked moiety X motif 1</fullName>
    </alternativeName>
</protein>
<sequence length="159" mass="18386">MIPVKISSLVLIRKHGLILLGMKKRGFGLGKWNGFGGKLENGESMLECAKRELQEEAGITAENLQKVGYLKFEFVEDPLIMHVHVYTSSSYQGEPRESDEMLPTWFPENEVPFHKMWADDKFWFPLFFKGAKFKGYFRFLDIETIIEQKLEEVSSLDAC</sequence>
<dbReference type="InterPro" id="IPR015797">
    <property type="entry name" value="NUDIX_hydrolase-like_dom_sf"/>
</dbReference>
<evidence type="ECO:0000256" key="3">
    <source>
        <dbReference type="ARBA" id="ARBA00005582"/>
    </source>
</evidence>
<comment type="catalytic activity">
    <reaction evidence="22">
        <text>N(6)-methyl-dATP + H2O = N(6)-methyl-dAMP + diphosphate + H(+)</text>
        <dbReference type="Rhea" id="RHEA:67604"/>
        <dbReference type="ChEBI" id="CHEBI:15377"/>
        <dbReference type="ChEBI" id="CHEBI:15378"/>
        <dbReference type="ChEBI" id="CHEBI:33019"/>
        <dbReference type="ChEBI" id="CHEBI:169976"/>
        <dbReference type="ChEBI" id="CHEBI:172872"/>
    </reaction>
    <physiologicalReaction direction="left-to-right" evidence="22">
        <dbReference type="Rhea" id="RHEA:67605"/>
    </physiologicalReaction>
</comment>
<evidence type="ECO:0000256" key="2">
    <source>
        <dbReference type="ARBA" id="ARBA00004123"/>
    </source>
</evidence>
<evidence type="ECO:0000256" key="15">
    <source>
        <dbReference type="ARBA" id="ARBA00029673"/>
    </source>
</evidence>
<dbReference type="OrthoDB" id="408303at2759"/>
<feature type="domain" description="Nudix hydrolase" evidence="24">
    <location>
        <begin position="1"/>
        <end position="132"/>
    </location>
</feature>
<reference evidence="25" key="1">
    <citation type="journal article" date="2016" name="Mol. Ecol. Resour.">
        <title>Evaluation of the impact of RNA preservation methods of spiders for de novo transcriptome assembly.</title>
        <authorList>
            <person name="Kono N."/>
            <person name="Nakamura H."/>
            <person name="Ito Y."/>
            <person name="Tomita M."/>
            <person name="Arakawa K."/>
        </authorList>
    </citation>
    <scope>NUCLEOTIDE SEQUENCE</scope>
    <source>
        <tissue evidence="25">Whole body</tissue>
    </source>
</reference>
<evidence type="ECO:0000256" key="19">
    <source>
        <dbReference type="ARBA" id="ARBA00032071"/>
    </source>
</evidence>
<dbReference type="GO" id="GO:0042262">
    <property type="term" value="P:DNA protection"/>
    <property type="evidence" value="ECO:0007669"/>
    <property type="project" value="InterPro"/>
</dbReference>
<keyword evidence="8" id="KW-0539">Nucleus</keyword>
<dbReference type="PANTHER" id="PTHR43758">
    <property type="entry name" value="7,8-DIHYDRO-8-OXOGUANINE TRIPHOSPHATASE"/>
    <property type="match status" value="1"/>
</dbReference>
<evidence type="ECO:0000256" key="1">
    <source>
        <dbReference type="ARBA" id="ARBA00001946"/>
    </source>
</evidence>
<dbReference type="PROSITE" id="PS51462">
    <property type="entry name" value="NUDIX"/>
    <property type="match status" value="1"/>
</dbReference>
<comment type="subcellular location">
    <subcellularLocation>
        <location evidence="2">Nucleus</location>
    </subcellularLocation>
</comment>
<evidence type="ECO:0000256" key="9">
    <source>
        <dbReference type="ARBA" id="ARBA00024448"/>
    </source>
</evidence>
<dbReference type="GO" id="GO:0046872">
    <property type="term" value="F:metal ion binding"/>
    <property type="evidence" value="ECO:0007669"/>
    <property type="project" value="UniProtKB-KW"/>
</dbReference>
<evidence type="ECO:0000256" key="23">
    <source>
        <dbReference type="ARBA" id="ARBA00053094"/>
    </source>
</evidence>